<comment type="caution">
    <text evidence="2">The sequence shown here is derived from an EMBL/GenBank/DDBJ whole genome shotgun (WGS) entry which is preliminary data.</text>
</comment>
<sequence length="182" mass="20472">ICILFVGSEKLSDSWLRDHAKLLAVSGARVRCALKWLKQHNPLYSDIMFNEDVLRELDENPILPISIQHVLLSIAGDSLTSRYEAPMDTSPMPSDNVPFENIVITDVDGGVSSNNLRAVAVHHIKRKGGGYIELPHDLVPAEEFYNPVLFPMMYLTLFLYGRGGMEDHSRVKLILLKAHVKH</sequence>
<dbReference type="GeneID" id="85350214"/>
<name>A0AA39MZU7_ARMTA</name>
<proteinExistence type="predicted"/>
<gene>
    <name evidence="2" type="ORF">EV420DRAFT_1244352</name>
</gene>
<keyword evidence="3" id="KW-1185">Reference proteome</keyword>
<dbReference type="Proteomes" id="UP001175211">
    <property type="component" value="Unassembled WGS sequence"/>
</dbReference>
<reference evidence="2" key="1">
    <citation type="submission" date="2023-06" db="EMBL/GenBank/DDBJ databases">
        <authorList>
            <consortium name="Lawrence Berkeley National Laboratory"/>
            <person name="Ahrendt S."/>
            <person name="Sahu N."/>
            <person name="Indic B."/>
            <person name="Wong-Bajracharya J."/>
            <person name="Merenyi Z."/>
            <person name="Ke H.-M."/>
            <person name="Monk M."/>
            <person name="Kocsube S."/>
            <person name="Drula E."/>
            <person name="Lipzen A."/>
            <person name="Balint B."/>
            <person name="Henrissat B."/>
            <person name="Andreopoulos B."/>
            <person name="Martin F.M."/>
            <person name="Harder C.B."/>
            <person name="Rigling D."/>
            <person name="Ford K.L."/>
            <person name="Foster G.D."/>
            <person name="Pangilinan J."/>
            <person name="Papanicolaou A."/>
            <person name="Barry K."/>
            <person name="LaButti K."/>
            <person name="Viragh M."/>
            <person name="Koriabine M."/>
            <person name="Yan M."/>
            <person name="Riley R."/>
            <person name="Champramary S."/>
            <person name="Plett K.L."/>
            <person name="Tsai I.J."/>
            <person name="Slot J."/>
            <person name="Sipos G."/>
            <person name="Plett J."/>
            <person name="Nagy L.G."/>
            <person name="Grigoriev I.V."/>
        </authorList>
    </citation>
    <scope>NUCLEOTIDE SEQUENCE</scope>
    <source>
        <strain evidence="2">CCBAS 213</strain>
    </source>
</reference>
<dbReference type="RefSeq" id="XP_060328113.1">
    <property type="nucleotide sequence ID" value="XM_060466666.1"/>
</dbReference>
<dbReference type="AlphaFoldDB" id="A0AA39MZU7"/>
<dbReference type="EMBL" id="JAUEPS010000030">
    <property type="protein sequence ID" value="KAK0452777.1"/>
    <property type="molecule type" value="Genomic_DNA"/>
</dbReference>
<accession>A0AA39MZU7</accession>
<evidence type="ECO:0000259" key="1">
    <source>
        <dbReference type="Pfam" id="PF20209"/>
    </source>
</evidence>
<feature type="non-terminal residue" evidence="2">
    <location>
        <position position="182"/>
    </location>
</feature>
<dbReference type="InterPro" id="IPR046700">
    <property type="entry name" value="DUF6570"/>
</dbReference>
<evidence type="ECO:0000313" key="2">
    <source>
        <dbReference type="EMBL" id="KAK0452777.1"/>
    </source>
</evidence>
<protein>
    <recommendedName>
        <fullName evidence="1">DUF6570 domain-containing protein</fullName>
    </recommendedName>
</protein>
<feature type="domain" description="DUF6570" evidence="1">
    <location>
        <begin position="1"/>
        <end position="54"/>
    </location>
</feature>
<evidence type="ECO:0000313" key="3">
    <source>
        <dbReference type="Proteomes" id="UP001175211"/>
    </source>
</evidence>
<organism evidence="2 3">
    <name type="scientific">Armillaria tabescens</name>
    <name type="common">Ringless honey mushroom</name>
    <name type="synonym">Agaricus tabescens</name>
    <dbReference type="NCBI Taxonomy" id="1929756"/>
    <lineage>
        <taxon>Eukaryota</taxon>
        <taxon>Fungi</taxon>
        <taxon>Dikarya</taxon>
        <taxon>Basidiomycota</taxon>
        <taxon>Agaricomycotina</taxon>
        <taxon>Agaricomycetes</taxon>
        <taxon>Agaricomycetidae</taxon>
        <taxon>Agaricales</taxon>
        <taxon>Marasmiineae</taxon>
        <taxon>Physalacriaceae</taxon>
        <taxon>Desarmillaria</taxon>
    </lineage>
</organism>
<dbReference type="Pfam" id="PF20209">
    <property type="entry name" value="DUF6570"/>
    <property type="match status" value="1"/>
</dbReference>
<feature type="non-terminal residue" evidence="2">
    <location>
        <position position="1"/>
    </location>
</feature>